<dbReference type="InterPro" id="IPR019546">
    <property type="entry name" value="TAT_signal_bac_arc"/>
</dbReference>
<keyword evidence="4" id="KW-0249">Electron transport</keyword>
<dbReference type="InterPro" id="IPR036369">
    <property type="entry name" value="HIPIP_sf"/>
</dbReference>
<keyword evidence="6" id="KW-0411">Iron-sulfur</keyword>
<evidence type="ECO:0000313" key="10">
    <source>
        <dbReference type="Proteomes" id="UP001296873"/>
    </source>
</evidence>
<organism evidence="9 10">
    <name type="scientific">Rhodovibrio sodomensis</name>
    <dbReference type="NCBI Taxonomy" id="1088"/>
    <lineage>
        <taxon>Bacteria</taxon>
        <taxon>Pseudomonadati</taxon>
        <taxon>Pseudomonadota</taxon>
        <taxon>Alphaproteobacteria</taxon>
        <taxon>Rhodospirillales</taxon>
        <taxon>Rhodovibrionaceae</taxon>
        <taxon>Rhodovibrio</taxon>
    </lineage>
</organism>
<keyword evidence="1" id="KW-0813">Transport</keyword>
<feature type="chain" id="PRO_5045523633" description="High potential iron-sulfur proteins family profile domain-containing protein" evidence="7">
    <location>
        <begin position="28"/>
        <end position="89"/>
    </location>
</feature>
<accession>A0ABS1D993</accession>
<evidence type="ECO:0000256" key="3">
    <source>
        <dbReference type="ARBA" id="ARBA00022723"/>
    </source>
</evidence>
<keyword evidence="2" id="KW-0004">4Fe-4S</keyword>
<evidence type="ECO:0000256" key="6">
    <source>
        <dbReference type="ARBA" id="ARBA00023014"/>
    </source>
</evidence>
<keyword evidence="3" id="KW-0479">Metal-binding</keyword>
<evidence type="ECO:0000256" key="7">
    <source>
        <dbReference type="SAM" id="SignalP"/>
    </source>
</evidence>
<dbReference type="Gene3D" id="4.10.490.10">
    <property type="entry name" value="High potential iron-sulphur protein"/>
    <property type="match status" value="1"/>
</dbReference>
<keyword evidence="7" id="KW-0732">Signal</keyword>
<dbReference type="Pfam" id="PF01355">
    <property type="entry name" value="HIPIP"/>
    <property type="match status" value="1"/>
</dbReference>
<dbReference type="EMBL" id="NRRL01000003">
    <property type="protein sequence ID" value="MBK1666984.1"/>
    <property type="molecule type" value="Genomic_DNA"/>
</dbReference>
<feature type="signal peptide" evidence="7">
    <location>
        <begin position="1"/>
        <end position="27"/>
    </location>
</feature>
<reference evidence="9 10" key="1">
    <citation type="journal article" date="2020" name="Microorganisms">
        <title>Osmotic Adaptation and Compatible Solute Biosynthesis of Phototrophic Bacteria as Revealed from Genome Analyses.</title>
        <authorList>
            <person name="Imhoff J.F."/>
            <person name="Rahn T."/>
            <person name="Kunzel S."/>
            <person name="Keller A."/>
            <person name="Neulinger S.C."/>
        </authorList>
    </citation>
    <scope>NUCLEOTIDE SEQUENCE [LARGE SCALE GENOMIC DNA]</scope>
    <source>
        <strain evidence="9 10">DSM 9895</strain>
    </source>
</reference>
<dbReference type="SUPFAM" id="SSF57652">
    <property type="entry name" value="HIPIP (high potential iron protein)"/>
    <property type="match status" value="1"/>
</dbReference>
<keyword evidence="10" id="KW-1185">Reference proteome</keyword>
<feature type="domain" description="High potential iron-sulfur proteins family profile" evidence="8">
    <location>
        <begin position="16"/>
        <end position="89"/>
    </location>
</feature>
<comment type="caution">
    <text evidence="9">The sequence shown here is derived from an EMBL/GenBank/DDBJ whole genome shotgun (WGS) entry which is preliminary data.</text>
</comment>
<keyword evidence="5" id="KW-0408">Iron</keyword>
<dbReference type="PROSITE" id="PS51318">
    <property type="entry name" value="TAT"/>
    <property type="match status" value="1"/>
</dbReference>
<dbReference type="RefSeq" id="WP_200339135.1">
    <property type="nucleotide sequence ID" value="NZ_NRRL01000003.1"/>
</dbReference>
<evidence type="ECO:0000313" key="9">
    <source>
        <dbReference type="EMBL" id="MBK1666984.1"/>
    </source>
</evidence>
<evidence type="ECO:0000256" key="2">
    <source>
        <dbReference type="ARBA" id="ARBA00022485"/>
    </source>
</evidence>
<gene>
    <name evidence="9" type="ORF">CKO28_02865</name>
</gene>
<evidence type="ECO:0000256" key="4">
    <source>
        <dbReference type="ARBA" id="ARBA00022982"/>
    </source>
</evidence>
<dbReference type="NCBIfam" id="TIGR01409">
    <property type="entry name" value="TAT_signal_seq"/>
    <property type="match status" value="1"/>
</dbReference>
<evidence type="ECO:0000259" key="8">
    <source>
        <dbReference type="PROSITE" id="PS51373"/>
    </source>
</evidence>
<proteinExistence type="predicted"/>
<name>A0ABS1D993_9PROT</name>
<dbReference type="InterPro" id="IPR006311">
    <property type="entry name" value="TAT_signal"/>
</dbReference>
<dbReference type="Proteomes" id="UP001296873">
    <property type="component" value="Unassembled WGS sequence"/>
</dbReference>
<evidence type="ECO:0000256" key="1">
    <source>
        <dbReference type="ARBA" id="ARBA00022448"/>
    </source>
</evidence>
<sequence>MTTTRSRRSFLKTSLGGAVAVAGGAIAAGPALAQKAPKASVAYQETPKNGQDCEGCMFYVAGTEGEPGACQIVQGEIAPQAWCNLWGAK</sequence>
<evidence type="ECO:0000256" key="5">
    <source>
        <dbReference type="ARBA" id="ARBA00023004"/>
    </source>
</evidence>
<dbReference type="PROSITE" id="PS51373">
    <property type="entry name" value="HIPIP"/>
    <property type="match status" value="1"/>
</dbReference>
<protein>
    <recommendedName>
        <fullName evidence="8">High potential iron-sulfur proteins family profile domain-containing protein</fullName>
    </recommendedName>
</protein>
<dbReference type="InterPro" id="IPR000170">
    <property type="entry name" value="High_potential_FeS_prot"/>
</dbReference>